<gene>
    <name evidence="2" type="ORF">F3S47_14660</name>
</gene>
<dbReference type="Proteomes" id="UP000326554">
    <property type="component" value="Unassembled WGS sequence"/>
</dbReference>
<sequence length="85" mass="9647">MSWPVLLFFLLQGVVFLVWAALAFRTLFHLRTRAVQRTGRIFPGPASFFSTMSDWVRDPQQAESRRMLLSATVLMALLSLVSAFA</sequence>
<protein>
    <submittedName>
        <fullName evidence="2">Uncharacterized protein</fullName>
    </submittedName>
</protein>
<keyword evidence="1" id="KW-0472">Membrane</keyword>
<dbReference type="AlphaFoldDB" id="A0A5J5GGY5"/>
<comment type="caution">
    <text evidence="2">The sequence shown here is derived from an EMBL/GenBank/DDBJ whole genome shotgun (WGS) entry which is preliminary data.</text>
</comment>
<evidence type="ECO:0000313" key="2">
    <source>
        <dbReference type="EMBL" id="KAA9007003.1"/>
    </source>
</evidence>
<feature type="transmembrane region" description="Helical" evidence="1">
    <location>
        <begin position="6"/>
        <end position="28"/>
    </location>
</feature>
<accession>A0A5J5GGY5</accession>
<name>A0A5J5GGY5_9RHOB</name>
<keyword evidence="3" id="KW-1185">Reference proteome</keyword>
<proteinExistence type="predicted"/>
<feature type="transmembrane region" description="Helical" evidence="1">
    <location>
        <begin position="67"/>
        <end position="84"/>
    </location>
</feature>
<keyword evidence="1" id="KW-0812">Transmembrane</keyword>
<evidence type="ECO:0000256" key="1">
    <source>
        <dbReference type="SAM" id="Phobius"/>
    </source>
</evidence>
<keyword evidence="1" id="KW-1133">Transmembrane helix</keyword>
<dbReference type="RefSeq" id="WP_150446022.1">
    <property type="nucleotide sequence ID" value="NZ_VYQE01000004.1"/>
</dbReference>
<evidence type="ECO:0000313" key="3">
    <source>
        <dbReference type="Proteomes" id="UP000326554"/>
    </source>
</evidence>
<dbReference type="EMBL" id="VYQE01000004">
    <property type="protein sequence ID" value="KAA9007003.1"/>
    <property type="molecule type" value="Genomic_DNA"/>
</dbReference>
<organism evidence="2 3">
    <name type="scientific">Histidinibacterium aquaticum</name>
    <dbReference type="NCBI Taxonomy" id="2613962"/>
    <lineage>
        <taxon>Bacteria</taxon>
        <taxon>Pseudomonadati</taxon>
        <taxon>Pseudomonadota</taxon>
        <taxon>Alphaproteobacteria</taxon>
        <taxon>Rhodobacterales</taxon>
        <taxon>Paracoccaceae</taxon>
        <taxon>Histidinibacterium</taxon>
    </lineage>
</organism>
<reference evidence="2 3" key="1">
    <citation type="submission" date="2019-09" db="EMBL/GenBank/DDBJ databases">
        <authorList>
            <person name="Park J.-S."/>
            <person name="Choi H.-J."/>
        </authorList>
    </citation>
    <scope>NUCLEOTIDE SEQUENCE [LARGE SCALE GENOMIC DNA]</scope>
    <source>
        <strain evidence="2 3">176SS1-4</strain>
    </source>
</reference>